<comment type="caution">
    <text evidence="5">The sequence shown here is derived from an EMBL/GenBank/DDBJ whole genome shotgun (WGS) entry which is preliminary data.</text>
</comment>
<dbReference type="SUPFAM" id="SSF63411">
    <property type="entry name" value="LuxS/MPP-like metallohydrolase"/>
    <property type="match status" value="4"/>
</dbReference>
<dbReference type="RefSeq" id="WP_386812872.1">
    <property type="nucleotide sequence ID" value="NZ_JBHTIH010000004.1"/>
</dbReference>
<dbReference type="PANTHER" id="PTHR11851:SF49">
    <property type="entry name" value="MITOCHONDRIAL-PROCESSING PEPTIDASE SUBUNIT ALPHA"/>
    <property type="match status" value="1"/>
</dbReference>
<name>A0ABW2YPY1_9GAMM</name>
<gene>
    <name evidence="5" type="ORF">ACFQZQ_11175</name>
</gene>
<sequence>MSPNAHLPRALALACSLALLSLPALANGATPAASPARATAPPAAAANALVLPAGVSAGPCVEGICEYALGNGLRVLLFPDASKPTVTVNLTYGVGSQHENYGETGMAHLLEHLLFKDTPTHTDIPGEMKKRGIAFNATTALDRTNYFASFPANDATLDWLLRLEADRMRNANVARKDLDSEMTVVRNELERNENNPGGVLMQRLRSTAFLWHNYGHDTIGARSDVENMPIERLQAFYKTWYRPDNATLIVAGRIDPATTLAAIARNFRQIARPAVPMRSFYTADPAQDGERSVTVRRSGDIALVAAAYHIPAGTHPDSPALAVLDSVLGHVPSGRLHKALVEGKLAAGIGIGSDGLRDPGLLTAIAALPRDGDDARAEAVLLAQLEQLAATPITQAELDAAKQRIGNAYELNYTNVNAVAMGLSESVAAGDWRLYFVRRDAVDKVTLDDVNHVARTYLKPSNRTLGRFVPTDAPDRVEVPVAPPAAALVAGYSGRAAVAAGENFDPTPANIQARTQTYTIGDGLKVALLPKKTRGETAIVTATFRFGDEHTLAGRDVAAGITGALLMRGSQGLSREQITQRFDALKTQASVGGGLQSGGIVLNTRRAQLSEALALAADVLRTPTFPDSEFEQFRLQAITGLEAARKEPGTVAGQALAEHFEPWPEGHPLHGRSIDESLAALKALTLDEVRAFHRDFYGTATGEISIVGDFDVAAVKQQLQALFAGWKSPKPFATIATHYTDVAARRARFETPDKPNAVLLARANLSLNEADPDYPALIVANHILGGGTIKSRLGDRIRQKDGLSYGVSSDLNADASRVGRDDAGSLSIQAIAAPQNIDKVEAALREELARLVSDGISADELRDAVSGLLTQRQQARAADSTVAGLLARNLFMDRTMAFSAGIDAKLQALTVDEVNAAIRKHFKPDALSVYVAGDFAKAENGAPPANVPVR</sequence>
<feature type="chain" id="PRO_5045929081" evidence="2">
    <location>
        <begin position="27"/>
        <end position="950"/>
    </location>
</feature>
<evidence type="ECO:0000313" key="5">
    <source>
        <dbReference type="EMBL" id="MFD0739844.1"/>
    </source>
</evidence>
<dbReference type="Proteomes" id="UP001597090">
    <property type="component" value="Unassembled WGS sequence"/>
</dbReference>
<evidence type="ECO:0000259" key="4">
    <source>
        <dbReference type="Pfam" id="PF05193"/>
    </source>
</evidence>
<evidence type="ECO:0000256" key="1">
    <source>
        <dbReference type="ARBA" id="ARBA00007261"/>
    </source>
</evidence>
<dbReference type="EMBL" id="JBHTIH010000004">
    <property type="protein sequence ID" value="MFD0739844.1"/>
    <property type="molecule type" value="Genomic_DNA"/>
</dbReference>
<comment type="similarity">
    <text evidence="1">Belongs to the peptidase M16 family.</text>
</comment>
<protein>
    <submittedName>
        <fullName evidence="5">M16 family metallopeptidase</fullName>
    </submittedName>
</protein>
<dbReference type="InterPro" id="IPR007863">
    <property type="entry name" value="Peptidase_M16_C"/>
</dbReference>
<feature type="domain" description="Peptidase M16 C-terminal" evidence="4">
    <location>
        <begin position="684"/>
        <end position="867"/>
    </location>
</feature>
<proteinExistence type="inferred from homology"/>
<evidence type="ECO:0000256" key="2">
    <source>
        <dbReference type="SAM" id="SignalP"/>
    </source>
</evidence>
<feature type="domain" description="Peptidase M16 C-terminal" evidence="4">
    <location>
        <begin position="230"/>
        <end position="404"/>
    </location>
</feature>
<feature type="signal peptide" evidence="2">
    <location>
        <begin position="1"/>
        <end position="26"/>
    </location>
</feature>
<keyword evidence="6" id="KW-1185">Reference proteome</keyword>
<dbReference type="InterPro" id="IPR050361">
    <property type="entry name" value="MPP/UQCRC_Complex"/>
</dbReference>
<accession>A0ABW2YPY1</accession>
<keyword evidence="2" id="KW-0732">Signal</keyword>
<organism evidence="5 6">
    <name type="scientific">Lysobacter koreensis</name>
    <dbReference type="NCBI Taxonomy" id="266122"/>
    <lineage>
        <taxon>Bacteria</taxon>
        <taxon>Pseudomonadati</taxon>
        <taxon>Pseudomonadota</taxon>
        <taxon>Gammaproteobacteria</taxon>
        <taxon>Lysobacterales</taxon>
        <taxon>Lysobacteraceae</taxon>
        <taxon>Lysobacter</taxon>
    </lineage>
</organism>
<dbReference type="Pfam" id="PF05193">
    <property type="entry name" value="Peptidase_M16_C"/>
    <property type="match status" value="2"/>
</dbReference>
<feature type="domain" description="Peptidase M16 N-terminal" evidence="3">
    <location>
        <begin position="75"/>
        <end position="220"/>
    </location>
</feature>
<dbReference type="InterPro" id="IPR011249">
    <property type="entry name" value="Metalloenz_LuxS/M16"/>
</dbReference>
<reference evidence="6" key="1">
    <citation type="journal article" date="2019" name="Int. J. Syst. Evol. Microbiol.">
        <title>The Global Catalogue of Microorganisms (GCM) 10K type strain sequencing project: providing services to taxonomists for standard genome sequencing and annotation.</title>
        <authorList>
            <consortium name="The Broad Institute Genomics Platform"/>
            <consortium name="The Broad Institute Genome Sequencing Center for Infectious Disease"/>
            <person name="Wu L."/>
            <person name="Ma J."/>
        </authorList>
    </citation>
    <scope>NUCLEOTIDE SEQUENCE [LARGE SCALE GENOMIC DNA]</scope>
    <source>
        <strain evidence="6">CCUG 55491</strain>
    </source>
</reference>
<evidence type="ECO:0000313" key="6">
    <source>
        <dbReference type="Proteomes" id="UP001597090"/>
    </source>
</evidence>
<evidence type="ECO:0000259" key="3">
    <source>
        <dbReference type="Pfam" id="PF00675"/>
    </source>
</evidence>
<dbReference type="Pfam" id="PF00675">
    <property type="entry name" value="Peptidase_M16"/>
    <property type="match status" value="1"/>
</dbReference>
<dbReference type="InterPro" id="IPR011765">
    <property type="entry name" value="Pept_M16_N"/>
</dbReference>
<dbReference type="Gene3D" id="3.30.830.10">
    <property type="entry name" value="Metalloenzyme, LuxS/M16 peptidase-like"/>
    <property type="match status" value="4"/>
</dbReference>
<dbReference type="PANTHER" id="PTHR11851">
    <property type="entry name" value="METALLOPROTEASE"/>
    <property type="match status" value="1"/>
</dbReference>